<feature type="region of interest" description="Disordered" evidence="1">
    <location>
        <begin position="76"/>
        <end position="98"/>
    </location>
</feature>
<dbReference type="AlphaFoldDB" id="A0A4P8HYX2"/>
<evidence type="ECO:0000313" key="6">
    <source>
        <dbReference type="Proteomes" id="UP000584325"/>
    </source>
</evidence>
<reference evidence="4 5" key="1">
    <citation type="submission" date="2019-05" db="EMBL/GenBank/DDBJ databases">
        <title>Draft Genome Sequences of Six Type Strains of the Genus Massilia.</title>
        <authorList>
            <person name="Miess H."/>
            <person name="Frediansyhah A."/>
            <person name="Gross H."/>
        </authorList>
    </citation>
    <scope>NUCLEOTIDE SEQUENCE [LARGE SCALE GENOMIC DNA]</scope>
    <source>
        <strain evidence="4 5">DSMZ 26121</strain>
    </source>
</reference>
<feature type="compositionally biased region" description="Low complexity" evidence="1">
    <location>
        <begin position="76"/>
        <end position="88"/>
    </location>
</feature>
<evidence type="ECO:0000313" key="3">
    <source>
        <dbReference type="EMBL" id="MBB3222014.1"/>
    </source>
</evidence>
<keyword evidence="5" id="KW-1185">Reference proteome</keyword>
<evidence type="ECO:0000256" key="1">
    <source>
        <dbReference type="SAM" id="MobiDB-lite"/>
    </source>
</evidence>
<dbReference type="Proteomes" id="UP000584325">
    <property type="component" value="Unassembled WGS sequence"/>
</dbReference>
<accession>A0A4P8HYX2</accession>
<dbReference type="RefSeq" id="WP_137316970.1">
    <property type="nucleotide sequence ID" value="NZ_CP040017.1"/>
</dbReference>
<dbReference type="Proteomes" id="UP000298763">
    <property type="component" value="Chromosome"/>
</dbReference>
<protein>
    <submittedName>
        <fullName evidence="3">Uncharacterized protein</fullName>
    </submittedName>
</protein>
<evidence type="ECO:0000313" key="4">
    <source>
        <dbReference type="EMBL" id="QCP14198.1"/>
    </source>
</evidence>
<reference evidence="3 6" key="2">
    <citation type="submission" date="2020-08" db="EMBL/GenBank/DDBJ databases">
        <title>Genomic Encyclopedia of Type Strains, Phase III (KMG-III): the genomes of soil and plant-associated and newly described type strains.</title>
        <authorList>
            <person name="Whitman W."/>
        </authorList>
    </citation>
    <scope>NUCLEOTIDE SEQUENCE [LARGE SCALE GENOMIC DNA]</scope>
    <source>
        <strain evidence="3 6">CECT 7753</strain>
    </source>
</reference>
<feature type="signal peptide" evidence="2">
    <location>
        <begin position="1"/>
        <end position="26"/>
    </location>
</feature>
<dbReference type="EMBL" id="JACHXS010000004">
    <property type="protein sequence ID" value="MBB3222014.1"/>
    <property type="molecule type" value="Genomic_DNA"/>
</dbReference>
<keyword evidence="2" id="KW-0732">Signal</keyword>
<gene>
    <name evidence="4" type="ORF">FCL38_30125</name>
    <name evidence="3" type="ORF">FHS02_002824</name>
</gene>
<proteinExistence type="predicted"/>
<organism evidence="3 6">
    <name type="scientific">Pseudoduganella umbonata</name>
    <dbReference type="NCBI Taxonomy" id="864828"/>
    <lineage>
        <taxon>Bacteria</taxon>
        <taxon>Pseudomonadati</taxon>
        <taxon>Pseudomonadota</taxon>
        <taxon>Betaproteobacteria</taxon>
        <taxon>Burkholderiales</taxon>
        <taxon>Oxalobacteraceae</taxon>
        <taxon>Telluria group</taxon>
        <taxon>Pseudoduganella</taxon>
    </lineage>
</organism>
<evidence type="ECO:0000256" key="2">
    <source>
        <dbReference type="SAM" id="SignalP"/>
    </source>
</evidence>
<feature type="compositionally biased region" description="Basic and acidic residues" evidence="1">
    <location>
        <begin position="89"/>
        <end position="98"/>
    </location>
</feature>
<feature type="chain" id="PRO_5035251367" evidence="2">
    <location>
        <begin position="27"/>
        <end position="98"/>
    </location>
</feature>
<name>A0A4P8HYX2_9BURK</name>
<sequence>MAHQSRALFLALPALALWCCAGMAMAANPLGFAVAAAPSMFVLAVEEARGNDKDAKAAMQEREAALAAAEQARQVVQPAPQERAAARATADDRKVTLR</sequence>
<dbReference type="EMBL" id="CP040017">
    <property type="protein sequence ID" value="QCP14198.1"/>
    <property type="molecule type" value="Genomic_DNA"/>
</dbReference>
<evidence type="ECO:0000313" key="5">
    <source>
        <dbReference type="Proteomes" id="UP000298763"/>
    </source>
</evidence>